<organism evidence="1 2">
    <name type="scientific">Dacryopinax primogenitus (strain DJM 731)</name>
    <name type="common">Brown rot fungus</name>
    <dbReference type="NCBI Taxonomy" id="1858805"/>
    <lineage>
        <taxon>Eukaryota</taxon>
        <taxon>Fungi</taxon>
        <taxon>Dikarya</taxon>
        <taxon>Basidiomycota</taxon>
        <taxon>Agaricomycotina</taxon>
        <taxon>Dacrymycetes</taxon>
        <taxon>Dacrymycetales</taxon>
        <taxon>Dacrymycetaceae</taxon>
        <taxon>Dacryopinax</taxon>
    </lineage>
</organism>
<sequence length="770" mass="85226">MPPLVMTDKDAWDEVETQLALHPEDGEEAEVGMRLEGWLDAMEEVQHSSMEAGACLDQPLHKDKYKPTDEMQLQPQLHQDPQLEPQQLPPELHMSYFEPPQQLPMSKGGGDGTTCLLTATVSAPTKETDTGLLLQTEGRLLSSRGWTTSRTATPAPQYEINEVDLDEMQFGEAHELDGMEQEEEVPNKEIEINEIEKDEIPHTSLPTTVSPMTASAVDSIWETIWQSAAAPPQGTKVPAICIQSHPPLPALDDLHECLLAVKQRLAQEGAEFVVHKTTEPGCPSLQEVEDLSLFTSTVTKLSNFLKHHYSTTPTRLADALLHDICAAAATHFSKSFNAWNDWQACCTEQHPDWDGPWVKSEWAHLKEHCLPMSALWPQLCNVLHSHAVLVSGQNKDLSVPDNAGRAAAAHHMQFNNYAHAEQLEISQMEQFGIDKVIFLVSQNLQDGPQYACFILSTGAATFFDIDTWPGRWQKAVDLQSYMKTLTLVKESYYQTISLSSLPDNLPIYFELPPGYIPWAASVEHTQVQPGSRQELLMLQPLSLLQPTIMLQPTSTLQPTAMGHLPLPALEPSNPEPEALSRNAVFPVSSMPPSSSLTVFLPPSLPPLRLLGEWTKLGVRERERRYFDFGVRRMRGLMCPNRRRRDRGGCPFLASAWTSVCSAQKSQQPPVQMGSNATGAPCPCMAYGTVGHPFPRLALSTTDWGLTYSIPLPSPKEPSDDLSGGCCNGLLACEGSRSGGRAITRLPLVERAEDELEGWQHKTHSDGSQES</sequence>
<keyword evidence="2" id="KW-1185">Reference proteome</keyword>
<evidence type="ECO:0000313" key="1">
    <source>
        <dbReference type="EMBL" id="EJT97891.1"/>
    </source>
</evidence>
<dbReference type="RefSeq" id="XP_040624789.1">
    <property type="nucleotide sequence ID" value="XM_040771358.1"/>
</dbReference>
<dbReference type="EMBL" id="JH795875">
    <property type="protein sequence ID" value="EJT97891.1"/>
    <property type="molecule type" value="Genomic_DNA"/>
</dbReference>
<name>M5FWS1_DACPD</name>
<dbReference type="OrthoDB" id="3423247at2759"/>
<gene>
    <name evidence="1" type="ORF">DACRYDRAFT_18418</name>
</gene>
<proteinExistence type="predicted"/>
<dbReference type="GeneID" id="63686420"/>
<protein>
    <submittedName>
        <fullName evidence="1">Uncharacterized protein</fullName>
    </submittedName>
</protein>
<dbReference type="HOGENOM" id="CLU_362910_0_0_1"/>
<reference evidence="1 2" key="1">
    <citation type="journal article" date="2012" name="Science">
        <title>The Paleozoic origin of enzymatic lignin decomposition reconstructed from 31 fungal genomes.</title>
        <authorList>
            <person name="Floudas D."/>
            <person name="Binder M."/>
            <person name="Riley R."/>
            <person name="Barry K."/>
            <person name="Blanchette R.A."/>
            <person name="Henrissat B."/>
            <person name="Martinez A.T."/>
            <person name="Otillar R."/>
            <person name="Spatafora J.W."/>
            <person name="Yadav J.S."/>
            <person name="Aerts A."/>
            <person name="Benoit I."/>
            <person name="Boyd A."/>
            <person name="Carlson A."/>
            <person name="Copeland A."/>
            <person name="Coutinho P.M."/>
            <person name="de Vries R.P."/>
            <person name="Ferreira P."/>
            <person name="Findley K."/>
            <person name="Foster B."/>
            <person name="Gaskell J."/>
            <person name="Glotzer D."/>
            <person name="Gorecki P."/>
            <person name="Heitman J."/>
            <person name="Hesse C."/>
            <person name="Hori C."/>
            <person name="Igarashi K."/>
            <person name="Jurgens J.A."/>
            <person name="Kallen N."/>
            <person name="Kersten P."/>
            <person name="Kohler A."/>
            <person name="Kuees U."/>
            <person name="Kumar T.K.A."/>
            <person name="Kuo A."/>
            <person name="LaButti K."/>
            <person name="Larrondo L.F."/>
            <person name="Lindquist E."/>
            <person name="Ling A."/>
            <person name="Lombard V."/>
            <person name="Lucas S."/>
            <person name="Lundell T."/>
            <person name="Martin R."/>
            <person name="McLaughlin D.J."/>
            <person name="Morgenstern I."/>
            <person name="Morin E."/>
            <person name="Murat C."/>
            <person name="Nagy L.G."/>
            <person name="Nolan M."/>
            <person name="Ohm R.A."/>
            <person name="Patyshakuliyeva A."/>
            <person name="Rokas A."/>
            <person name="Ruiz-Duenas F.J."/>
            <person name="Sabat G."/>
            <person name="Salamov A."/>
            <person name="Samejima M."/>
            <person name="Schmutz J."/>
            <person name="Slot J.C."/>
            <person name="St John F."/>
            <person name="Stenlid J."/>
            <person name="Sun H."/>
            <person name="Sun S."/>
            <person name="Syed K."/>
            <person name="Tsang A."/>
            <person name="Wiebenga A."/>
            <person name="Young D."/>
            <person name="Pisabarro A."/>
            <person name="Eastwood D.C."/>
            <person name="Martin F."/>
            <person name="Cullen D."/>
            <person name="Grigoriev I.V."/>
            <person name="Hibbett D.S."/>
        </authorList>
    </citation>
    <scope>NUCLEOTIDE SEQUENCE [LARGE SCALE GENOMIC DNA]</scope>
    <source>
        <strain evidence="1 2">DJM-731 SS1</strain>
    </source>
</reference>
<dbReference type="AlphaFoldDB" id="M5FWS1"/>
<evidence type="ECO:0000313" key="2">
    <source>
        <dbReference type="Proteomes" id="UP000030653"/>
    </source>
</evidence>
<dbReference type="Proteomes" id="UP000030653">
    <property type="component" value="Unassembled WGS sequence"/>
</dbReference>
<accession>M5FWS1</accession>